<name>A0A5P1EVE4_ASPOF</name>
<dbReference type="EMBL" id="CM007385">
    <property type="protein sequence ID" value="ONK69137.1"/>
    <property type="molecule type" value="Genomic_DNA"/>
</dbReference>
<gene>
    <name evidence="3" type="ORF">A4U43_C05F19730</name>
</gene>
<proteinExistence type="predicted"/>
<organism evidence="3 4">
    <name type="scientific">Asparagus officinalis</name>
    <name type="common">Garden asparagus</name>
    <dbReference type="NCBI Taxonomy" id="4686"/>
    <lineage>
        <taxon>Eukaryota</taxon>
        <taxon>Viridiplantae</taxon>
        <taxon>Streptophyta</taxon>
        <taxon>Embryophyta</taxon>
        <taxon>Tracheophyta</taxon>
        <taxon>Spermatophyta</taxon>
        <taxon>Magnoliopsida</taxon>
        <taxon>Liliopsida</taxon>
        <taxon>Asparagales</taxon>
        <taxon>Asparagaceae</taxon>
        <taxon>Asparagoideae</taxon>
        <taxon>Asparagus</taxon>
    </lineage>
</organism>
<keyword evidence="2" id="KW-1133">Transmembrane helix</keyword>
<feature type="region of interest" description="Disordered" evidence="1">
    <location>
        <begin position="24"/>
        <end position="45"/>
    </location>
</feature>
<feature type="transmembrane region" description="Helical" evidence="2">
    <location>
        <begin position="59"/>
        <end position="78"/>
    </location>
</feature>
<evidence type="ECO:0000313" key="3">
    <source>
        <dbReference type="EMBL" id="ONK69137.1"/>
    </source>
</evidence>
<feature type="transmembrane region" description="Helical" evidence="2">
    <location>
        <begin position="84"/>
        <end position="109"/>
    </location>
</feature>
<evidence type="ECO:0000256" key="1">
    <source>
        <dbReference type="SAM" id="MobiDB-lite"/>
    </source>
</evidence>
<keyword evidence="2" id="KW-0472">Membrane</keyword>
<keyword evidence="4" id="KW-1185">Reference proteome</keyword>
<evidence type="ECO:0000313" key="4">
    <source>
        <dbReference type="Proteomes" id="UP000243459"/>
    </source>
</evidence>
<dbReference type="Proteomes" id="UP000243459">
    <property type="component" value="Chromosome 5"/>
</dbReference>
<accession>A0A5P1EVE4</accession>
<sequence length="215" mass="23736">MHSVIDWAKCHRLTILDSSVTVSSSNKHMSLPPASARSHRCGPINRRRRRRTSISNHQLVLPLSIQVVFIVDSGRYQLLSSIQVVVTIIAIRSAVIVAIQLSVSGLHLIPGHQQLIRRVLSRRRSPLDFSPNLCSISARSISSITSEKSHLICSSSSPLVSSRVELRLQLQSPLLLSLDLSSISSDLRSISSQPPSRPWPFLRSRAGETKFLGLA</sequence>
<dbReference type="AlphaFoldDB" id="A0A5P1EVE4"/>
<evidence type="ECO:0000256" key="2">
    <source>
        <dbReference type="SAM" id="Phobius"/>
    </source>
</evidence>
<dbReference type="Gramene" id="ONK69137">
    <property type="protein sequence ID" value="ONK69137"/>
    <property type="gene ID" value="A4U43_C05F19730"/>
</dbReference>
<protein>
    <submittedName>
        <fullName evidence="3">Uncharacterized protein</fullName>
    </submittedName>
</protein>
<keyword evidence="2" id="KW-0812">Transmembrane</keyword>
<reference evidence="4" key="1">
    <citation type="journal article" date="2017" name="Nat. Commun.">
        <title>The asparagus genome sheds light on the origin and evolution of a young Y chromosome.</title>
        <authorList>
            <person name="Harkess A."/>
            <person name="Zhou J."/>
            <person name="Xu C."/>
            <person name="Bowers J.E."/>
            <person name="Van der Hulst R."/>
            <person name="Ayyampalayam S."/>
            <person name="Mercati F."/>
            <person name="Riccardi P."/>
            <person name="McKain M.R."/>
            <person name="Kakrana A."/>
            <person name="Tang H."/>
            <person name="Ray J."/>
            <person name="Groenendijk J."/>
            <person name="Arikit S."/>
            <person name="Mathioni S.M."/>
            <person name="Nakano M."/>
            <person name="Shan H."/>
            <person name="Telgmann-Rauber A."/>
            <person name="Kanno A."/>
            <person name="Yue Z."/>
            <person name="Chen H."/>
            <person name="Li W."/>
            <person name="Chen Y."/>
            <person name="Xu X."/>
            <person name="Zhang Y."/>
            <person name="Luo S."/>
            <person name="Chen H."/>
            <person name="Gao J."/>
            <person name="Mao Z."/>
            <person name="Pires J.C."/>
            <person name="Luo M."/>
            <person name="Kudrna D."/>
            <person name="Wing R.A."/>
            <person name="Meyers B.C."/>
            <person name="Yi K."/>
            <person name="Kong H."/>
            <person name="Lavrijsen P."/>
            <person name="Sunseri F."/>
            <person name="Falavigna A."/>
            <person name="Ye Y."/>
            <person name="Leebens-Mack J.H."/>
            <person name="Chen G."/>
        </authorList>
    </citation>
    <scope>NUCLEOTIDE SEQUENCE [LARGE SCALE GENOMIC DNA]</scope>
    <source>
        <strain evidence="4">cv. DH0086</strain>
    </source>
</reference>